<dbReference type="InterPro" id="IPR025419">
    <property type="entry name" value="DUF4142"/>
</dbReference>
<accession>A0A037ZEX9</accession>
<dbReference type="PANTHER" id="PTHR38593">
    <property type="entry name" value="BLR2558 PROTEIN"/>
    <property type="match status" value="1"/>
</dbReference>
<dbReference type="Proteomes" id="UP000026249">
    <property type="component" value="Unassembled WGS sequence"/>
</dbReference>
<evidence type="ECO:0000313" key="4">
    <source>
        <dbReference type="Proteomes" id="UP000026249"/>
    </source>
</evidence>
<feature type="signal peptide" evidence="1">
    <location>
        <begin position="1"/>
        <end position="20"/>
    </location>
</feature>
<keyword evidence="4" id="KW-1185">Reference proteome</keyword>
<dbReference type="STRING" id="1454373.ACMU_16385"/>
<comment type="caution">
    <text evidence="3">The sequence shown here is derived from an EMBL/GenBank/DDBJ whole genome shotgun (WGS) entry which is preliminary data.</text>
</comment>
<dbReference type="InterPro" id="IPR012347">
    <property type="entry name" value="Ferritin-like"/>
</dbReference>
<dbReference type="AlphaFoldDB" id="A0A037ZEX9"/>
<dbReference type="EMBL" id="JFKE01000006">
    <property type="protein sequence ID" value="KAJ54692.1"/>
    <property type="molecule type" value="Genomic_DNA"/>
</dbReference>
<sequence length="183" mass="19594">MAFGKYTVAALTLLASPVMAAGTDDLKDSEILAIYAQVNSFDIETAFLAISKDCAASTTELARHLSTDHLWVRRTVLDLAVENGLTYTLPAARIEAQITHDATMARLSELECDRFDGAFLEHDVAFHEAAIDAVRTVLLPAADNPALKSHFQDILPAFEHHLAMAKAVKAGGSVSDVANGGTE</sequence>
<protein>
    <recommendedName>
        <fullName evidence="2">DUF4142 domain-containing protein</fullName>
    </recommendedName>
</protein>
<dbReference type="RefSeq" id="WP_035260861.1">
    <property type="nucleotide sequence ID" value="NZ_JFKE01000006.1"/>
</dbReference>
<keyword evidence="1" id="KW-0732">Signal</keyword>
<dbReference type="Gene3D" id="1.20.1260.10">
    <property type="match status" value="1"/>
</dbReference>
<evidence type="ECO:0000313" key="3">
    <source>
        <dbReference type="EMBL" id="KAJ54692.1"/>
    </source>
</evidence>
<evidence type="ECO:0000259" key="2">
    <source>
        <dbReference type="Pfam" id="PF13628"/>
    </source>
</evidence>
<gene>
    <name evidence="3" type="ORF">ACMU_16385</name>
</gene>
<dbReference type="PANTHER" id="PTHR38593:SF1">
    <property type="entry name" value="BLR2558 PROTEIN"/>
    <property type="match status" value="1"/>
</dbReference>
<organism evidence="3 4">
    <name type="scientific">Actibacterium mucosum KCTC 23349</name>
    <dbReference type="NCBI Taxonomy" id="1454373"/>
    <lineage>
        <taxon>Bacteria</taxon>
        <taxon>Pseudomonadati</taxon>
        <taxon>Pseudomonadota</taxon>
        <taxon>Alphaproteobacteria</taxon>
        <taxon>Rhodobacterales</taxon>
        <taxon>Roseobacteraceae</taxon>
        <taxon>Actibacterium</taxon>
    </lineage>
</organism>
<dbReference type="OrthoDB" id="7867467at2"/>
<proteinExistence type="predicted"/>
<dbReference type="Pfam" id="PF13628">
    <property type="entry name" value="DUF4142"/>
    <property type="match status" value="1"/>
</dbReference>
<name>A0A037ZEX9_9RHOB</name>
<evidence type="ECO:0000256" key="1">
    <source>
        <dbReference type="SAM" id="SignalP"/>
    </source>
</evidence>
<reference evidence="3 4" key="1">
    <citation type="submission" date="2014-03" db="EMBL/GenBank/DDBJ databases">
        <title>Draft Genome Sequence of Actibacterium mucosum KCTC 23349, a Marine Alphaproteobacterium with Complex Ionic Requirements Isolated from Mediterranean Seawater at Malvarrosa Beach, Valencia, Spain.</title>
        <authorList>
            <person name="Arahal D.R."/>
            <person name="Shao Z."/>
            <person name="Lai Q."/>
            <person name="Pujalte M.J."/>
        </authorList>
    </citation>
    <scope>NUCLEOTIDE SEQUENCE [LARGE SCALE GENOMIC DNA]</scope>
    <source>
        <strain evidence="3 4">KCTC 23349</strain>
    </source>
</reference>
<feature type="chain" id="PRO_5001559384" description="DUF4142 domain-containing protein" evidence="1">
    <location>
        <begin position="21"/>
        <end position="183"/>
    </location>
</feature>
<feature type="domain" description="DUF4142" evidence="2">
    <location>
        <begin position="27"/>
        <end position="167"/>
    </location>
</feature>